<sequence>MNRKRPSALAACSRKRRHAATDGASTLQSDESSWASLHDDLVRLIGWRVLASDLLDYVRFRAVCPHWRSSTVCPRGRGVLDPRFHPRRWMMLPEGHGLHPGHGKLRKYVRFFSLSTGALVRARLPLFSSHCILDSVDGLLLLQRDQDTAVRLLHPFTGDIVELPPLATLRTGLSPIQHQILNWSFHRTVSATSFRVSADGVVTVMIALFNLARVACASTIDQQWKLSTWSISHLWRPMSFRGKIYMMRCPTFYSELQIFEIDLPQDEDMAGSGGLCFLPEPKLIATCPAGKLQVPYHLAECDSEILVIGRNGRHSSHVLLYRLADIILGRIVPVTSIGGNALFVEERVLSVSSRVHPTIVGDSVVLLHPKEYYLGQYHLGSITWMPTADGCVIDNGGVPSPCSLIYHIFTCCHRSTWNKGALLYQGELQPDWKVKKKWRQGA</sequence>
<protein>
    <submittedName>
        <fullName evidence="1">Uncharacterized protein</fullName>
    </submittedName>
</protein>
<accession>A0ACD5Z0M1</accession>
<proteinExistence type="predicted"/>
<organism evidence="1 2">
    <name type="scientific">Avena sativa</name>
    <name type="common">Oat</name>
    <dbReference type="NCBI Taxonomy" id="4498"/>
    <lineage>
        <taxon>Eukaryota</taxon>
        <taxon>Viridiplantae</taxon>
        <taxon>Streptophyta</taxon>
        <taxon>Embryophyta</taxon>
        <taxon>Tracheophyta</taxon>
        <taxon>Spermatophyta</taxon>
        <taxon>Magnoliopsida</taxon>
        <taxon>Liliopsida</taxon>
        <taxon>Poales</taxon>
        <taxon>Poaceae</taxon>
        <taxon>BOP clade</taxon>
        <taxon>Pooideae</taxon>
        <taxon>Poodae</taxon>
        <taxon>Poeae</taxon>
        <taxon>Poeae Chloroplast Group 1 (Aveneae type)</taxon>
        <taxon>Aveninae</taxon>
        <taxon>Avena</taxon>
    </lineage>
</organism>
<dbReference type="EnsemblPlants" id="AVESA.00010b.r2.6AG1070820.1">
    <property type="protein sequence ID" value="AVESA.00010b.r2.6AG1070820.1.CDS"/>
    <property type="gene ID" value="AVESA.00010b.r2.6AG1070820"/>
</dbReference>
<dbReference type="Proteomes" id="UP001732700">
    <property type="component" value="Chromosome 6A"/>
</dbReference>
<keyword evidence="2" id="KW-1185">Reference proteome</keyword>
<reference evidence="1" key="1">
    <citation type="submission" date="2021-05" db="EMBL/GenBank/DDBJ databases">
        <authorList>
            <person name="Scholz U."/>
            <person name="Mascher M."/>
            <person name="Fiebig A."/>
        </authorList>
    </citation>
    <scope>NUCLEOTIDE SEQUENCE [LARGE SCALE GENOMIC DNA]</scope>
</reference>
<name>A0ACD5Z0M1_AVESA</name>
<evidence type="ECO:0000313" key="2">
    <source>
        <dbReference type="Proteomes" id="UP001732700"/>
    </source>
</evidence>
<reference evidence="1" key="2">
    <citation type="submission" date="2025-09" db="UniProtKB">
        <authorList>
            <consortium name="EnsemblPlants"/>
        </authorList>
    </citation>
    <scope>IDENTIFICATION</scope>
</reference>
<evidence type="ECO:0000313" key="1">
    <source>
        <dbReference type="EnsemblPlants" id="AVESA.00010b.r2.6AG1070820.1.CDS"/>
    </source>
</evidence>